<reference evidence="1 2" key="2">
    <citation type="journal article" date="2009" name="PLoS ONE">
        <title>An integrated genetic and cytogenetic map of the cucumber genome.</title>
        <authorList>
            <person name="Ren Y."/>
            <person name="Zhang Z."/>
            <person name="Liu J."/>
            <person name="Staub J.E."/>
            <person name="Han Y."/>
            <person name="Cheng Z."/>
            <person name="Li X."/>
            <person name="Lu J."/>
            <person name="Miao H."/>
            <person name="Kang H."/>
            <person name="Xie B."/>
            <person name="Gu X."/>
            <person name="Wang X."/>
            <person name="Du Y."/>
            <person name="Jin W."/>
            <person name="Huang S."/>
        </authorList>
    </citation>
    <scope>NUCLEOTIDE SEQUENCE [LARGE SCALE GENOMIC DNA]</scope>
    <source>
        <strain evidence="2">cv. 9930</strain>
    </source>
</reference>
<dbReference type="EMBL" id="CM002924">
    <property type="protein sequence ID" value="KGN58931.1"/>
    <property type="molecule type" value="Genomic_DNA"/>
</dbReference>
<organism evidence="1 2">
    <name type="scientific">Cucumis sativus</name>
    <name type="common">Cucumber</name>
    <dbReference type="NCBI Taxonomy" id="3659"/>
    <lineage>
        <taxon>Eukaryota</taxon>
        <taxon>Viridiplantae</taxon>
        <taxon>Streptophyta</taxon>
        <taxon>Embryophyta</taxon>
        <taxon>Tracheophyta</taxon>
        <taxon>Spermatophyta</taxon>
        <taxon>Magnoliopsida</taxon>
        <taxon>eudicotyledons</taxon>
        <taxon>Gunneridae</taxon>
        <taxon>Pentapetalae</taxon>
        <taxon>rosids</taxon>
        <taxon>fabids</taxon>
        <taxon>Cucurbitales</taxon>
        <taxon>Cucurbitaceae</taxon>
        <taxon>Benincaseae</taxon>
        <taxon>Cucumis</taxon>
    </lineage>
</organism>
<evidence type="ECO:0000313" key="2">
    <source>
        <dbReference type="Proteomes" id="UP000029981"/>
    </source>
</evidence>
<reference evidence="1 2" key="3">
    <citation type="journal article" date="2010" name="BMC Genomics">
        <title>Transcriptome sequencing and comparative analysis of cucumber flowers with different sex types.</title>
        <authorList>
            <person name="Guo S."/>
            <person name="Zheng Y."/>
            <person name="Joung J.G."/>
            <person name="Liu S."/>
            <person name="Zhang Z."/>
            <person name="Crasta O.R."/>
            <person name="Sobral B.W."/>
            <person name="Xu Y."/>
            <person name="Huang S."/>
            <person name="Fei Z."/>
        </authorList>
    </citation>
    <scope>NUCLEOTIDE SEQUENCE [LARGE SCALE GENOMIC DNA]</scope>
    <source>
        <strain evidence="2">cv. 9930</strain>
    </source>
</reference>
<sequence>MSIEQSFRHALAFSRSVFSSSSTSKELLQFRSPIKASAVRVAFRRRRRIFLAHKLPYFFIVLLEFRESSVCSAKEGVYSIRANK</sequence>
<evidence type="ECO:0000313" key="1">
    <source>
        <dbReference type="EMBL" id="KGN58931.1"/>
    </source>
</evidence>
<dbReference type="Proteomes" id="UP000029981">
    <property type="component" value="Chromosome 3"/>
</dbReference>
<protein>
    <submittedName>
        <fullName evidence="1">Uncharacterized protein</fullName>
    </submittedName>
</protein>
<keyword evidence="2" id="KW-1185">Reference proteome</keyword>
<dbReference type="AlphaFoldDB" id="A0A0A0LFP6"/>
<gene>
    <name evidence="1" type="ORF">Csa_3G736790</name>
</gene>
<dbReference type="Gramene" id="KGN58931">
    <property type="protein sequence ID" value="KGN58931"/>
    <property type="gene ID" value="Csa_3G736790"/>
</dbReference>
<reference evidence="1 2" key="1">
    <citation type="journal article" date="2009" name="Nat. Genet.">
        <title>The genome of the cucumber, Cucumis sativus L.</title>
        <authorList>
            <person name="Huang S."/>
            <person name="Li R."/>
            <person name="Zhang Z."/>
            <person name="Li L."/>
            <person name="Gu X."/>
            <person name="Fan W."/>
            <person name="Lucas W.J."/>
            <person name="Wang X."/>
            <person name="Xie B."/>
            <person name="Ni P."/>
            <person name="Ren Y."/>
            <person name="Zhu H."/>
            <person name="Li J."/>
            <person name="Lin K."/>
            <person name="Jin W."/>
            <person name="Fei Z."/>
            <person name="Li G."/>
            <person name="Staub J."/>
            <person name="Kilian A."/>
            <person name="van der Vossen E.A."/>
            <person name="Wu Y."/>
            <person name="Guo J."/>
            <person name="He J."/>
            <person name="Jia Z."/>
            <person name="Ren Y."/>
            <person name="Tian G."/>
            <person name="Lu Y."/>
            <person name="Ruan J."/>
            <person name="Qian W."/>
            <person name="Wang M."/>
            <person name="Huang Q."/>
            <person name="Li B."/>
            <person name="Xuan Z."/>
            <person name="Cao J."/>
            <person name="Asan"/>
            <person name="Wu Z."/>
            <person name="Zhang J."/>
            <person name="Cai Q."/>
            <person name="Bai Y."/>
            <person name="Zhao B."/>
            <person name="Han Y."/>
            <person name="Li Y."/>
            <person name="Li X."/>
            <person name="Wang S."/>
            <person name="Shi Q."/>
            <person name="Liu S."/>
            <person name="Cho W.K."/>
            <person name="Kim J.Y."/>
            <person name="Xu Y."/>
            <person name="Heller-Uszynska K."/>
            <person name="Miao H."/>
            <person name="Cheng Z."/>
            <person name="Zhang S."/>
            <person name="Wu J."/>
            <person name="Yang Y."/>
            <person name="Kang H."/>
            <person name="Li M."/>
            <person name="Liang H."/>
            <person name="Ren X."/>
            <person name="Shi Z."/>
            <person name="Wen M."/>
            <person name="Jian M."/>
            <person name="Yang H."/>
            <person name="Zhang G."/>
            <person name="Yang Z."/>
            <person name="Chen R."/>
            <person name="Liu S."/>
            <person name="Li J."/>
            <person name="Ma L."/>
            <person name="Liu H."/>
            <person name="Zhou Y."/>
            <person name="Zhao J."/>
            <person name="Fang X."/>
            <person name="Li G."/>
            <person name="Fang L."/>
            <person name="Li Y."/>
            <person name="Liu D."/>
            <person name="Zheng H."/>
            <person name="Zhang Y."/>
            <person name="Qin N."/>
            <person name="Li Z."/>
            <person name="Yang G."/>
            <person name="Yang S."/>
            <person name="Bolund L."/>
            <person name="Kristiansen K."/>
            <person name="Zheng H."/>
            <person name="Li S."/>
            <person name="Zhang X."/>
            <person name="Yang H."/>
            <person name="Wang J."/>
            <person name="Sun R."/>
            <person name="Zhang B."/>
            <person name="Jiang S."/>
            <person name="Wang J."/>
            <person name="Du Y."/>
            <person name="Li S."/>
        </authorList>
    </citation>
    <scope>NUCLEOTIDE SEQUENCE [LARGE SCALE GENOMIC DNA]</scope>
    <source>
        <strain evidence="2">cv. 9930</strain>
    </source>
</reference>
<reference evidence="1 2" key="4">
    <citation type="journal article" date="2011" name="BMC Genomics">
        <title>RNA-Seq improves annotation of protein-coding genes in the cucumber genome.</title>
        <authorList>
            <person name="Li Z."/>
            <person name="Zhang Z."/>
            <person name="Yan P."/>
            <person name="Huang S."/>
            <person name="Fei Z."/>
            <person name="Lin K."/>
        </authorList>
    </citation>
    <scope>NUCLEOTIDE SEQUENCE [LARGE SCALE GENOMIC DNA]</scope>
    <source>
        <strain evidence="2">cv. 9930</strain>
    </source>
</reference>
<accession>A0A0A0LFP6</accession>
<proteinExistence type="predicted"/>
<name>A0A0A0LFP6_CUCSA</name>